<name>A0AAD5D758_AMBAR</name>
<sequence>MTTNNLHHHNNHPNTTITTAPPQKELRYRGVRKRPWGRYVAEIRDPWKKTRRWLGTFATAEEAALAYDAAAFTLRGAKAKMNFGFTPYLRPVVEKKDNFGGDLILNLGYEKQSVDYVKVNDDHDDDVKVETMKKPFLFDLNLPATLF</sequence>
<dbReference type="Gene3D" id="3.30.730.10">
    <property type="entry name" value="AP2/ERF domain"/>
    <property type="match status" value="1"/>
</dbReference>
<proteinExistence type="predicted"/>
<dbReference type="PROSITE" id="PS51032">
    <property type="entry name" value="AP2_ERF"/>
    <property type="match status" value="1"/>
</dbReference>
<keyword evidence="6" id="KW-0804">Transcription</keyword>
<dbReference type="InterPro" id="IPR016177">
    <property type="entry name" value="DNA-bd_dom_sf"/>
</dbReference>
<feature type="domain" description="AP2/ERF" evidence="9">
    <location>
        <begin position="27"/>
        <end position="84"/>
    </location>
</feature>
<dbReference type="InterPro" id="IPR036955">
    <property type="entry name" value="AP2/ERF_dom_sf"/>
</dbReference>
<evidence type="ECO:0000256" key="6">
    <source>
        <dbReference type="ARBA" id="ARBA00023163"/>
    </source>
</evidence>
<evidence type="ECO:0000256" key="7">
    <source>
        <dbReference type="ARBA" id="ARBA00023242"/>
    </source>
</evidence>
<keyword evidence="7" id="KW-0539">Nucleus</keyword>
<evidence type="ECO:0000313" key="11">
    <source>
        <dbReference type="Proteomes" id="UP001206925"/>
    </source>
</evidence>
<comment type="caution">
    <text evidence="10">The sequence shown here is derived from an EMBL/GenBank/DDBJ whole genome shotgun (WGS) entry which is preliminary data.</text>
</comment>
<dbReference type="GO" id="GO:0005634">
    <property type="term" value="C:nucleus"/>
    <property type="evidence" value="ECO:0007669"/>
    <property type="project" value="UniProtKB-SubCell"/>
</dbReference>
<dbReference type="PRINTS" id="PR00367">
    <property type="entry name" value="ETHRSPELEMNT"/>
</dbReference>
<dbReference type="GO" id="GO:0006952">
    <property type="term" value="P:defense response"/>
    <property type="evidence" value="ECO:0007669"/>
    <property type="project" value="UniProtKB-KW"/>
</dbReference>
<dbReference type="AlphaFoldDB" id="A0AAD5D758"/>
<evidence type="ECO:0000256" key="2">
    <source>
        <dbReference type="ARBA" id="ARBA00022745"/>
    </source>
</evidence>
<dbReference type="EMBL" id="JAMZMK010003020">
    <property type="protein sequence ID" value="KAI7754589.1"/>
    <property type="molecule type" value="Genomic_DNA"/>
</dbReference>
<evidence type="ECO:0000256" key="1">
    <source>
        <dbReference type="ARBA" id="ARBA00004123"/>
    </source>
</evidence>
<evidence type="ECO:0000256" key="5">
    <source>
        <dbReference type="ARBA" id="ARBA00023125"/>
    </source>
</evidence>
<dbReference type="SUPFAM" id="SSF54171">
    <property type="entry name" value="DNA-binding domain"/>
    <property type="match status" value="1"/>
</dbReference>
<keyword evidence="4" id="KW-0805">Transcription regulation</keyword>
<dbReference type="GO" id="GO:0003700">
    <property type="term" value="F:DNA-binding transcription factor activity"/>
    <property type="evidence" value="ECO:0007669"/>
    <property type="project" value="InterPro"/>
</dbReference>
<evidence type="ECO:0000259" key="9">
    <source>
        <dbReference type="PROSITE" id="PS51032"/>
    </source>
</evidence>
<dbReference type="InterPro" id="IPR001471">
    <property type="entry name" value="AP2/ERF_dom"/>
</dbReference>
<dbReference type="GO" id="GO:0003677">
    <property type="term" value="F:DNA binding"/>
    <property type="evidence" value="ECO:0007669"/>
    <property type="project" value="UniProtKB-KW"/>
</dbReference>
<evidence type="ECO:0000256" key="3">
    <source>
        <dbReference type="ARBA" id="ARBA00022821"/>
    </source>
</evidence>
<feature type="compositionally biased region" description="Basic residues" evidence="8">
    <location>
        <begin position="1"/>
        <end position="11"/>
    </location>
</feature>
<dbReference type="PANTHER" id="PTHR31677:SF229">
    <property type="entry name" value="(WILD MALAYSIAN BANANA) HYPOTHETICAL PROTEIN"/>
    <property type="match status" value="1"/>
</dbReference>
<accession>A0AAD5D758</accession>
<keyword evidence="2" id="KW-0936">Ethylene signaling pathway</keyword>
<evidence type="ECO:0000256" key="4">
    <source>
        <dbReference type="ARBA" id="ARBA00023015"/>
    </source>
</evidence>
<protein>
    <recommendedName>
        <fullName evidence="9">AP2/ERF domain-containing protein</fullName>
    </recommendedName>
</protein>
<dbReference type="Pfam" id="PF00847">
    <property type="entry name" value="AP2"/>
    <property type="match status" value="1"/>
</dbReference>
<comment type="subcellular location">
    <subcellularLocation>
        <location evidence="1">Nucleus</location>
    </subcellularLocation>
</comment>
<dbReference type="SMART" id="SM00380">
    <property type="entry name" value="AP2"/>
    <property type="match status" value="1"/>
</dbReference>
<evidence type="ECO:0000256" key="8">
    <source>
        <dbReference type="SAM" id="MobiDB-lite"/>
    </source>
</evidence>
<gene>
    <name evidence="10" type="ORF">M8C21_003717</name>
</gene>
<keyword evidence="3" id="KW-0611">Plant defense</keyword>
<evidence type="ECO:0000313" key="10">
    <source>
        <dbReference type="EMBL" id="KAI7754589.1"/>
    </source>
</evidence>
<dbReference type="PANTHER" id="PTHR31677">
    <property type="entry name" value="AP2 DOMAIN CLASS TRANSCRIPTION FACTOR"/>
    <property type="match status" value="1"/>
</dbReference>
<dbReference type="Proteomes" id="UP001206925">
    <property type="component" value="Unassembled WGS sequence"/>
</dbReference>
<reference evidence="10" key="1">
    <citation type="submission" date="2022-06" db="EMBL/GenBank/DDBJ databases">
        <title>Uncovering the hologenomic basis of an extraordinary plant invasion.</title>
        <authorList>
            <person name="Bieker V.C."/>
            <person name="Martin M.D."/>
            <person name="Gilbert T."/>
            <person name="Hodgins K."/>
            <person name="Battlay P."/>
            <person name="Petersen B."/>
            <person name="Wilson J."/>
        </authorList>
    </citation>
    <scope>NUCLEOTIDE SEQUENCE</scope>
    <source>
        <strain evidence="10">AA19_3_7</strain>
        <tissue evidence="10">Leaf</tissue>
    </source>
</reference>
<organism evidence="10 11">
    <name type="scientific">Ambrosia artemisiifolia</name>
    <name type="common">Common ragweed</name>
    <dbReference type="NCBI Taxonomy" id="4212"/>
    <lineage>
        <taxon>Eukaryota</taxon>
        <taxon>Viridiplantae</taxon>
        <taxon>Streptophyta</taxon>
        <taxon>Embryophyta</taxon>
        <taxon>Tracheophyta</taxon>
        <taxon>Spermatophyta</taxon>
        <taxon>Magnoliopsida</taxon>
        <taxon>eudicotyledons</taxon>
        <taxon>Gunneridae</taxon>
        <taxon>Pentapetalae</taxon>
        <taxon>asterids</taxon>
        <taxon>campanulids</taxon>
        <taxon>Asterales</taxon>
        <taxon>Asteraceae</taxon>
        <taxon>Asteroideae</taxon>
        <taxon>Heliantheae alliance</taxon>
        <taxon>Heliantheae</taxon>
        <taxon>Ambrosia</taxon>
    </lineage>
</organism>
<dbReference type="CDD" id="cd00018">
    <property type="entry name" value="AP2"/>
    <property type="match status" value="1"/>
</dbReference>
<keyword evidence="5" id="KW-0238">DNA-binding</keyword>
<dbReference type="GO" id="GO:0009873">
    <property type="term" value="P:ethylene-activated signaling pathway"/>
    <property type="evidence" value="ECO:0007669"/>
    <property type="project" value="UniProtKB-KW"/>
</dbReference>
<keyword evidence="11" id="KW-1185">Reference proteome</keyword>
<feature type="region of interest" description="Disordered" evidence="8">
    <location>
        <begin position="1"/>
        <end position="21"/>
    </location>
</feature>
<dbReference type="FunFam" id="3.30.730.10:FF:000001">
    <property type="entry name" value="Ethylene-responsive transcription factor 2"/>
    <property type="match status" value="1"/>
</dbReference>